<dbReference type="InterPro" id="IPR055378">
    <property type="entry name" value="GH3_C"/>
</dbReference>
<feature type="domain" description="GH3 C-terminal" evidence="2">
    <location>
        <begin position="418"/>
        <end position="494"/>
    </location>
</feature>
<dbReference type="InterPro" id="IPR004993">
    <property type="entry name" value="GH3"/>
</dbReference>
<evidence type="ECO:0000313" key="3">
    <source>
        <dbReference type="EMBL" id="PSB03221.1"/>
    </source>
</evidence>
<sequence length="503" mass="58068">MNRIGLPIFVLRHLLKRTADNFHCCLFKPETTQLALQKQLFSAFQSSQYFRSFADKSISQWSEVPIIEYKDIQYLISQQISQKNNFFTNEPVQFYEKTSGSRSAAKLIPYTKSLLNSFNNMFCIWAYDIIINAPKLCKGKIYFCVSPQLAEINSNEFGLANDSEYLNPWLRWFLQPFLVSSEGLNRLTDPELFKHELAKRLLLTEDLEIISIWNPTFLKVHLDYIQIHQESLCKELKNSLSKERSQLLLSSEIDWKKMWSHLKIISCWDSAHAASQANYLRSLFPTVMVQGKGLLATEAPMTIPLIKAAGCVPMLTEVFFEFVDEAGKIHLLHELEIGATYEIILSQKGGLYRYKIGDRVRVTHYYLNTPCLEFIGRSAAISDLVGEKLHEDFVKDCLIKLDLKDTFFQSLLPVIEPISHYVLLLDKTQEDSEQMANRFDTLLQEAYHYRQARLLGQLAPIQVLVSSNISDLVVKYQIKAGKKWGDIKHQFILNPVIDIKLIF</sequence>
<dbReference type="Proteomes" id="UP000238762">
    <property type="component" value="Unassembled WGS sequence"/>
</dbReference>
<dbReference type="Pfam" id="PF23572">
    <property type="entry name" value="GH3_C"/>
    <property type="match status" value="1"/>
</dbReference>
<dbReference type="GO" id="GO:0016881">
    <property type="term" value="F:acid-amino acid ligase activity"/>
    <property type="evidence" value="ECO:0007669"/>
    <property type="project" value="TreeGrafter"/>
</dbReference>
<accession>A0A2T1C4P6</accession>
<evidence type="ECO:0000313" key="4">
    <source>
        <dbReference type="Proteomes" id="UP000238762"/>
    </source>
</evidence>
<keyword evidence="4" id="KW-1185">Reference proteome</keyword>
<dbReference type="Pfam" id="PF03321">
    <property type="entry name" value="GH3"/>
    <property type="match status" value="1"/>
</dbReference>
<dbReference type="Pfam" id="PF23571">
    <property type="entry name" value="GH3_M"/>
    <property type="match status" value="1"/>
</dbReference>
<gene>
    <name evidence="3" type="ORF">C7B64_09375</name>
</gene>
<dbReference type="PANTHER" id="PTHR31901">
    <property type="entry name" value="GH3 DOMAIN-CONTAINING PROTEIN"/>
    <property type="match status" value="1"/>
</dbReference>
<dbReference type="AlphaFoldDB" id="A0A2T1C4P6"/>
<comment type="caution">
    <text evidence="3">The sequence shown here is derived from an EMBL/GenBank/DDBJ whole genome shotgun (WGS) entry which is preliminary data.</text>
</comment>
<evidence type="ECO:0000259" key="1">
    <source>
        <dbReference type="Pfam" id="PF23571"/>
    </source>
</evidence>
<reference evidence="3 4" key="1">
    <citation type="submission" date="2018-02" db="EMBL/GenBank/DDBJ databases">
        <authorList>
            <person name="Cohen D.B."/>
            <person name="Kent A.D."/>
        </authorList>
    </citation>
    <scope>NUCLEOTIDE SEQUENCE [LARGE SCALE GENOMIC DNA]</scope>
    <source>
        <strain evidence="3 4">CCAP 1448/3</strain>
    </source>
</reference>
<dbReference type="OrthoDB" id="614636at2"/>
<protein>
    <submittedName>
        <fullName evidence="3">GH3 auxin-responsive promoter</fullName>
    </submittedName>
</protein>
<reference evidence="3 4" key="2">
    <citation type="submission" date="2018-03" db="EMBL/GenBank/DDBJ databases">
        <title>The ancient ancestry and fast evolution of plastids.</title>
        <authorList>
            <person name="Moore K.R."/>
            <person name="Magnabosco C."/>
            <person name="Momper L."/>
            <person name="Gold D.A."/>
            <person name="Bosak T."/>
            <person name="Fournier G.P."/>
        </authorList>
    </citation>
    <scope>NUCLEOTIDE SEQUENCE [LARGE SCALE GENOMIC DNA]</scope>
    <source>
        <strain evidence="3 4">CCAP 1448/3</strain>
    </source>
</reference>
<dbReference type="PANTHER" id="PTHR31901:SF9">
    <property type="entry name" value="GH3 DOMAIN-CONTAINING PROTEIN"/>
    <property type="match status" value="1"/>
</dbReference>
<dbReference type="InterPro" id="IPR055377">
    <property type="entry name" value="GH3_M"/>
</dbReference>
<proteinExistence type="predicted"/>
<evidence type="ECO:0000259" key="2">
    <source>
        <dbReference type="Pfam" id="PF23572"/>
    </source>
</evidence>
<dbReference type="EMBL" id="PVWJ01000037">
    <property type="protein sequence ID" value="PSB03221.1"/>
    <property type="molecule type" value="Genomic_DNA"/>
</dbReference>
<dbReference type="GO" id="GO:0005737">
    <property type="term" value="C:cytoplasm"/>
    <property type="evidence" value="ECO:0007669"/>
    <property type="project" value="TreeGrafter"/>
</dbReference>
<name>A0A2T1C4P6_9CYAN</name>
<dbReference type="RefSeq" id="WP_106288385.1">
    <property type="nucleotide sequence ID" value="NZ_CAWNTC010000013.1"/>
</dbReference>
<organism evidence="3 4">
    <name type="scientific">Merismopedia glauca CCAP 1448/3</name>
    <dbReference type="NCBI Taxonomy" id="1296344"/>
    <lineage>
        <taxon>Bacteria</taxon>
        <taxon>Bacillati</taxon>
        <taxon>Cyanobacteriota</taxon>
        <taxon>Cyanophyceae</taxon>
        <taxon>Synechococcales</taxon>
        <taxon>Merismopediaceae</taxon>
        <taxon>Merismopedia</taxon>
    </lineage>
</organism>
<feature type="domain" description="GH3 middle" evidence="1">
    <location>
        <begin position="313"/>
        <end position="377"/>
    </location>
</feature>